<keyword evidence="2" id="KW-1185">Reference proteome</keyword>
<organism evidence="1 2">
    <name type="scientific">Aphis craccivora</name>
    <name type="common">Cowpea aphid</name>
    <dbReference type="NCBI Taxonomy" id="307492"/>
    <lineage>
        <taxon>Eukaryota</taxon>
        <taxon>Metazoa</taxon>
        <taxon>Ecdysozoa</taxon>
        <taxon>Arthropoda</taxon>
        <taxon>Hexapoda</taxon>
        <taxon>Insecta</taxon>
        <taxon>Pterygota</taxon>
        <taxon>Neoptera</taxon>
        <taxon>Paraneoptera</taxon>
        <taxon>Hemiptera</taxon>
        <taxon>Sternorrhyncha</taxon>
        <taxon>Aphidomorpha</taxon>
        <taxon>Aphidoidea</taxon>
        <taxon>Aphididae</taxon>
        <taxon>Aphidini</taxon>
        <taxon>Aphis</taxon>
        <taxon>Aphis</taxon>
    </lineage>
</organism>
<dbReference type="Proteomes" id="UP000478052">
    <property type="component" value="Unassembled WGS sequence"/>
</dbReference>
<evidence type="ECO:0000313" key="2">
    <source>
        <dbReference type="Proteomes" id="UP000478052"/>
    </source>
</evidence>
<name>A0A6G0Y935_APHCR</name>
<dbReference type="AlphaFoldDB" id="A0A6G0Y935"/>
<protein>
    <submittedName>
        <fullName evidence="1">Uncharacterized protein</fullName>
    </submittedName>
</protein>
<proteinExistence type="predicted"/>
<accession>A0A6G0Y935</accession>
<sequence>VSVYSITSRIMHQFQTSGVVSNGKVNILDEL</sequence>
<dbReference type="EMBL" id="VUJU01005366">
    <property type="protein sequence ID" value="KAF0751444.1"/>
    <property type="molecule type" value="Genomic_DNA"/>
</dbReference>
<evidence type="ECO:0000313" key="1">
    <source>
        <dbReference type="EMBL" id="KAF0751444.1"/>
    </source>
</evidence>
<feature type="non-terminal residue" evidence="1">
    <location>
        <position position="1"/>
    </location>
</feature>
<reference evidence="1 2" key="1">
    <citation type="submission" date="2019-08" db="EMBL/GenBank/DDBJ databases">
        <title>Whole genome of Aphis craccivora.</title>
        <authorList>
            <person name="Voronova N.V."/>
            <person name="Shulinski R.S."/>
            <person name="Bandarenka Y.V."/>
            <person name="Zhorov D.G."/>
            <person name="Warner D."/>
        </authorList>
    </citation>
    <scope>NUCLEOTIDE SEQUENCE [LARGE SCALE GENOMIC DNA]</scope>
    <source>
        <strain evidence="1">180601</strain>
        <tissue evidence="1">Whole Body</tissue>
    </source>
</reference>
<gene>
    <name evidence="1" type="ORF">FWK35_00039378</name>
</gene>
<comment type="caution">
    <text evidence="1">The sequence shown here is derived from an EMBL/GenBank/DDBJ whole genome shotgun (WGS) entry which is preliminary data.</text>
</comment>